<dbReference type="CDD" id="cd01650">
    <property type="entry name" value="RT_nLTR_like"/>
    <property type="match status" value="1"/>
</dbReference>
<sequence>MPDVNWENITSNSPMGSDFCDLINSHFLTQMVHEPTRISHNSHSILDLVLCNYPDEIADIRVDNEFTSDHLAVSFELLTKVKRLRKIRRTVYNLKNADLLGLKSALTRIPWDTAIVDEDVDSSIACWYGMFTTCIDEFVPKIIIKDGNRPPWIDREVLQLIRKKPRIRRKAKSNDSPIIWERFRKLRHEVKKLLKFKKRNYLSSLSNSLRDNPRRFWSYHKAITKSNKIPDVIRHGSIEARNLIDKANLFNVFFHSVFSASDIPNALPVTNLGYNSAEEISMLRISIDSVERQLKSLNITKASLGVPSKLLHACAEEIAPSLSKLFNMSLELGSFPGKWKDANIVPIHKTMSKAIVPNYRGISLLDVLSKLLERQVYDGVFNIISPHFSQWQHGFLPGKSIVLQLSQVVHQFVKALEKRQQVDVIYLDFSKAFDKVSHCKLLFKSECLGIRGSLLGWFRSYLTNRRQRVVINNISSDFLPVTSGVPQGSILGPLLFLIFINDMPNVISKDTSLPLFADDSKCFRLILGQKDGDELHDDLNKLLTWSYTWGMGFNTSKCKVLRVARIKSVSERDYHLGGIKLERVVVEKDLGVLIRQDS</sequence>
<dbReference type="SUPFAM" id="SSF56219">
    <property type="entry name" value="DNase I-like"/>
    <property type="match status" value="1"/>
</dbReference>
<proteinExistence type="predicted"/>
<dbReference type="Pfam" id="PF00078">
    <property type="entry name" value="RVT_1"/>
    <property type="match status" value="1"/>
</dbReference>
<dbReference type="SUPFAM" id="SSF56672">
    <property type="entry name" value="DNA/RNA polymerases"/>
    <property type="match status" value="1"/>
</dbReference>
<dbReference type="Pfam" id="PF14529">
    <property type="entry name" value="Exo_endo_phos_2"/>
    <property type="match status" value="1"/>
</dbReference>
<dbReference type="OrthoDB" id="5985347at2759"/>
<keyword evidence="2" id="KW-1185">Reference proteome</keyword>
<accession>A0A7D9LKA7</accession>
<feature type="non-terminal residue" evidence="1">
    <location>
        <position position="598"/>
    </location>
</feature>
<dbReference type="EMBL" id="CACRXK020020878">
    <property type="protein sequence ID" value="CAB4035262.1"/>
    <property type="molecule type" value="Genomic_DNA"/>
</dbReference>
<dbReference type="GO" id="GO:0003824">
    <property type="term" value="F:catalytic activity"/>
    <property type="evidence" value="ECO:0007669"/>
    <property type="project" value="InterPro"/>
</dbReference>
<reference evidence="1" key="1">
    <citation type="submission" date="2020-04" db="EMBL/GenBank/DDBJ databases">
        <authorList>
            <person name="Alioto T."/>
            <person name="Alioto T."/>
            <person name="Gomez Garrido J."/>
        </authorList>
    </citation>
    <scope>NUCLEOTIDE SEQUENCE</scope>
    <source>
        <strain evidence="1">A484AB</strain>
    </source>
</reference>
<evidence type="ECO:0000313" key="2">
    <source>
        <dbReference type="Proteomes" id="UP001152795"/>
    </source>
</evidence>
<evidence type="ECO:0000313" key="1">
    <source>
        <dbReference type="EMBL" id="CAB4035262.1"/>
    </source>
</evidence>
<dbReference type="Proteomes" id="UP001152795">
    <property type="component" value="Unassembled WGS sequence"/>
</dbReference>
<dbReference type="InterPro" id="IPR036691">
    <property type="entry name" value="Endo/exonu/phosph_ase_sf"/>
</dbReference>
<dbReference type="AlphaFoldDB" id="A0A7D9LKA7"/>
<name>A0A7D9LKA7_PARCT</name>
<dbReference type="InterPro" id="IPR005135">
    <property type="entry name" value="Endo/exonuclease/phosphatase"/>
</dbReference>
<dbReference type="InterPro" id="IPR043502">
    <property type="entry name" value="DNA/RNA_pol_sf"/>
</dbReference>
<organism evidence="1 2">
    <name type="scientific">Paramuricea clavata</name>
    <name type="common">Red gorgonian</name>
    <name type="synonym">Violescent sea-whip</name>
    <dbReference type="NCBI Taxonomy" id="317549"/>
    <lineage>
        <taxon>Eukaryota</taxon>
        <taxon>Metazoa</taxon>
        <taxon>Cnidaria</taxon>
        <taxon>Anthozoa</taxon>
        <taxon>Octocorallia</taxon>
        <taxon>Malacalcyonacea</taxon>
        <taxon>Plexauridae</taxon>
        <taxon>Paramuricea</taxon>
    </lineage>
</organism>
<comment type="caution">
    <text evidence="1">The sequence shown here is derived from an EMBL/GenBank/DDBJ whole genome shotgun (WGS) entry which is preliminary data.</text>
</comment>
<dbReference type="PANTHER" id="PTHR47510">
    <property type="entry name" value="REVERSE TRANSCRIPTASE DOMAIN-CONTAINING PROTEIN"/>
    <property type="match status" value="1"/>
</dbReference>
<dbReference type="InterPro" id="IPR000477">
    <property type="entry name" value="RT_dom"/>
</dbReference>
<protein>
    <submittedName>
        <fullName evidence="1">Uncharacterized protein</fullName>
    </submittedName>
</protein>
<dbReference type="Gene3D" id="3.60.10.10">
    <property type="entry name" value="Endonuclease/exonuclease/phosphatase"/>
    <property type="match status" value="1"/>
</dbReference>
<dbReference type="PANTHER" id="PTHR47510:SF3">
    <property type="entry name" value="ENDO_EXONUCLEASE_PHOSPHATASE DOMAIN-CONTAINING PROTEIN"/>
    <property type="match status" value="1"/>
</dbReference>
<gene>
    <name evidence="1" type="ORF">PACLA_8A014521</name>
</gene>
<dbReference type="PROSITE" id="PS50878">
    <property type="entry name" value="RT_POL"/>
    <property type="match status" value="1"/>
</dbReference>